<dbReference type="Proteomes" id="UP000229307">
    <property type="component" value="Unassembled WGS sequence"/>
</dbReference>
<dbReference type="Pfam" id="PF06144">
    <property type="entry name" value="DNA_pol3_delta"/>
    <property type="match status" value="1"/>
</dbReference>
<keyword evidence="3" id="KW-0808">Transferase</keyword>
<evidence type="ECO:0000256" key="6">
    <source>
        <dbReference type="ARBA" id="ARBA00022932"/>
    </source>
</evidence>
<dbReference type="SUPFAM" id="SSF52540">
    <property type="entry name" value="P-loop containing nucleoside triphosphate hydrolases"/>
    <property type="match status" value="1"/>
</dbReference>
<comment type="similarity">
    <text evidence="7">Belongs to the DNA polymerase HolA subunit family.</text>
</comment>
<dbReference type="SUPFAM" id="SSF48019">
    <property type="entry name" value="post-AAA+ oligomerization domain-like"/>
    <property type="match status" value="1"/>
</dbReference>
<feature type="non-terminal residue" evidence="11">
    <location>
        <position position="1"/>
    </location>
</feature>
<feature type="domain" description="DNA polymerase III delta N-terminal" evidence="9">
    <location>
        <begin position="9"/>
        <end position="110"/>
    </location>
</feature>
<dbReference type="AlphaFoldDB" id="A0A2M7SA20"/>
<proteinExistence type="inferred from homology"/>
<dbReference type="Gene3D" id="1.20.272.10">
    <property type="match status" value="1"/>
</dbReference>
<evidence type="ECO:0000256" key="7">
    <source>
        <dbReference type="ARBA" id="ARBA00034754"/>
    </source>
</evidence>
<keyword evidence="4" id="KW-0548">Nucleotidyltransferase</keyword>
<dbReference type="InterPro" id="IPR010372">
    <property type="entry name" value="DNA_pol3_delta_N"/>
</dbReference>
<evidence type="ECO:0000256" key="1">
    <source>
        <dbReference type="ARBA" id="ARBA00012417"/>
    </source>
</evidence>
<evidence type="ECO:0000256" key="8">
    <source>
        <dbReference type="ARBA" id="ARBA00049244"/>
    </source>
</evidence>
<dbReference type="InterPro" id="IPR005790">
    <property type="entry name" value="DNA_polIII_delta"/>
</dbReference>
<accession>A0A2M7SA20</accession>
<dbReference type="InterPro" id="IPR027417">
    <property type="entry name" value="P-loop_NTPase"/>
</dbReference>
<evidence type="ECO:0000313" key="11">
    <source>
        <dbReference type="EMBL" id="PIZ16375.1"/>
    </source>
</evidence>
<reference evidence="12" key="1">
    <citation type="submission" date="2017-09" db="EMBL/GenBank/DDBJ databases">
        <title>Depth-based differentiation of microbial function through sediment-hosted aquifers and enrichment of novel symbionts in the deep terrestrial subsurface.</title>
        <authorList>
            <person name="Probst A.J."/>
            <person name="Ladd B."/>
            <person name="Jarett J.K."/>
            <person name="Geller-Mcgrath D.E."/>
            <person name="Sieber C.M.K."/>
            <person name="Emerson J.B."/>
            <person name="Anantharaman K."/>
            <person name="Thomas B.C."/>
            <person name="Malmstrom R."/>
            <person name="Stieglmeier M."/>
            <person name="Klingl A."/>
            <person name="Woyke T."/>
            <person name="Ryan C.M."/>
            <person name="Banfield J.F."/>
        </authorList>
    </citation>
    <scope>NUCLEOTIDE SEQUENCE [LARGE SCALE GENOMIC DNA]</scope>
</reference>
<organism evidence="11 12">
    <name type="scientific">Candidatus Desantisbacteria bacterium CG_4_10_14_0_8_um_filter_48_22</name>
    <dbReference type="NCBI Taxonomy" id="1974543"/>
    <lineage>
        <taxon>Bacteria</taxon>
        <taxon>Candidatus Desantisiibacteriota</taxon>
    </lineage>
</organism>
<dbReference type="NCBIfam" id="TIGR01128">
    <property type="entry name" value="holA"/>
    <property type="match status" value="1"/>
</dbReference>
<evidence type="ECO:0000259" key="10">
    <source>
        <dbReference type="Pfam" id="PF21694"/>
    </source>
</evidence>
<gene>
    <name evidence="11" type="primary">holA</name>
    <name evidence="11" type="ORF">COY52_07195</name>
</gene>
<dbReference type="Pfam" id="PF21694">
    <property type="entry name" value="DNA_pol3_delta_C"/>
    <property type="match status" value="1"/>
</dbReference>
<dbReference type="PANTHER" id="PTHR34388">
    <property type="entry name" value="DNA POLYMERASE III SUBUNIT DELTA"/>
    <property type="match status" value="1"/>
</dbReference>
<dbReference type="PANTHER" id="PTHR34388:SF1">
    <property type="entry name" value="DNA POLYMERASE III SUBUNIT DELTA"/>
    <property type="match status" value="1"/>
</dbReference>
<name>A0A2M7SA20_9BACT</name>
<dbReference type="GO" id="GO:0006261">
    <property type="term" value="P:DNA-templated DNA replication"/>
    <property type="evidence" value="ECO:0007669"/>
    <property type="project" value="TreeGrafter"/>
</dbReference>
<protein>
    <recommendedName>
        <fullName evidence="2">DNA polymerase III subunit delta</fullName>
        <ecNumber evidence="1">2.7.7.7</ecNumber>
    </recommendedName>
</protein>
<comment type="caution">
    <text evidence="11">The sequence shown here is derived from an EMBL/GenBank/DDBJ whole genome shotgun (WGS) entry which is preliminary data.</text>
</comment>
<feature type="domain" description="DNA polymerase III delta subunit-like C-terminal" evidence="10">
    <location>
        <begin position="192"/>
        <end position="310"/>
    </location>
</feature>
<dbReference type="GO" id="GO:0003677">
    <property type="term" value="F:DNA binding"/>
    <property type="evidence" value="ECO:0007669"/>
    <property type="project" value="InterPro"/>
</dbReference>
<dbReference type="EMBL" id="PFMR01000191">
    <property type="protein sequence ID" value="PIZ16375.1"/>
    <property type="molecule type" value="Genomic_DNA"/>
</dbReference>
<evidence type="ECO:0000256" key="3">
    <source>
        <dbReference type="ARBA" id="ARBA00022679"/>
    </source>
</evidence>
<evidence type="ECO:0000256" key="4">
    <source>
        <dbReference type="ARBA" id="ARBA00022695"/>
    </source>
</evidence>
<dbReference type="InterPro" id="IPR048466">
    <property type="entry name" value="DNA_pol3_delta-like_C"/>
</dbReference>
<comment type="catalytic activity">
    <reaction evidence="8">
        <text>DNA(n) + a 2'-deoxyribonucleoside 5'-triphosphate = DNA(n+1) + diphosphate</text>
        <dbReference type="Rhea" id="RHEA:22508"/>
        <dbReference type="Rhea" id="RHEA-COMP:17339"/>
        <dbReference type="Rhea" id="RHEA-COMP:17340"/>
        <dbReference type="ChEBI" id="CHEBI:33019"/>
        <dbReference type="ChEBI" id="CHEBI:61560"/>
        <dbReference type="ChEBI" id="CHEBI:173112"/>
        <dbReference type="EC" id="2.7.7.7"/>
    </reaction>
</comment>
<keyword evidence="6" id="KW-0239">DNA-directed DNA polymerase</keyword>
<evidence type="ECO:0000259" key="9">
    <source>
        <dbReference type="Pfam" id="PF06144"/>
    </source>
</evidence>
<evidence type="ECO:0000313" key="12">
    <source>
        <dbReference type="Proteomes" id="UP000229307"/>
    </source>
</evidence>
<dbReference type="EC" id="2.7.7.7" evidence="1"/>
<evidence type="ECO:0000256" key="5">
    <source>
        <dbReference type="ARBA" id="ARBA00022705"/>
    </source>
</evidence>
<dbReference type="Gene3D" id="3.40.50.300">
    <property type="entry name" value="P-loop containing nucleotide triphosphate hydrolases"/>
    <property type="match status" value="1"/>
</dbReference>
<dbReference type="GO" id="GO:0003887">
    <property type="term" value="F:DNA-directed DNA polymerase activity"/>
    <property type="evidence" value="ECO:0007669"/>
    <property type="project" value="UniProtKB-KW"/>
</dbReference>
<dbReference type="Gene3D" id="1.10.8.60">
    <property type="match status" value="1"/>
</dbReference>
<evidence type="ECO:0000256" key="2">
    <source>
        <dbReference type="ARBA" id="ARBA00017703"/>
    </source>
</evidence>
<dbReference type="GO" id="GO:0009360">
    <property type="term" value="C:DNA polymerase III complex"/>
    <property type="evidence" value="ECO:0007669"/>
    <property type="project" value="InterPro"/>
</dbReference>
<dbReference type="InterPro" id="IPR008921">
    <property type="entry name" value="DNA_pol3_clamp-load_cplx_C"/>
</dbReference>
<keyword evidence="5" id="KW-0235">DNA replication</keyword>
<sequence>EKGAIRPFYIFAGVEEYLKEEAVEKIKKKLIDPSQEAFNYYVKQGDEVFSSGISSLLGACQTVPFFSQKKLIVVKNAEAACKLKDIAEYARDPVPSTCLILTVLKTETALKKYEVMFYSPFVPEAKAWIRKRAAEEGKKMTEPAVNALLERAGTGLGLLSKEIEKLALFSGRKESIEEEDVRAVISSREAPDVWNLVDCVAERRKDEALRSAGILIREGISPGYLIAMMARQFRMIMIAKQLIEKKRSSAEIGAAIGSRSPRQTGKVMEQGRKFSQKELEDNLNRLLDTEFNIKSGRISEDLALEILVSKLCSA</sequence>